<proteinExistence type="predicted"/>
<evidence type="ECO:0000313" key="2">
    <source>
        <dbReference type="EMBL" id="NEW44576.1"/>
    </source>
</evidence>
<dbReference type="GO" id="GO:0016853">
    <property type="term" value="F:isomerase activity"/>
    <property type="evidence" value="ECO:0007669"/>
    <property type="project" value="UniProtKB-KW"/>
</dbReference>
<gene>
    <name evidence="2" type="ORF">GV789_08940</name>
</gene>
<dbReference type="GO" id="GO:0046872">
    <property type="term" value="F:metal ion binding"/>
    <property type="evidence" value="ECO:0007669"/>
    <property type="project" value="InterPro"/>
</dbReference>
<dbReference type="Pfam" id="PF11716">
    <property type="entry name" value="MDMPI_N"/>
    <property type="match status" value="1"/>
</dbReference>
<name>A0A6P1D249_9NOCA</name>
<dbReference type="AlphaFoldDB" id="A0A6P1D249"/>
<dbReference type="InterPro" id="IPR024344">
    <property type="entry name" value="MDMPI_metal-binding"/>
</dbReference>
<accession>A0A6P1D249</accession>
<dbReference type="InterPro" id="IPR017517">
    <property type="entry name" value="Maleyloyr_isom"/>
</dbReference>
<dbReference type="SUPFAM" id="SSF109854">
    <property type="entry name" value="DinB/YfiT-like putative metalloenzymes"/>
    <property type="match status" value="1"/>
</dbReference>
<protein>
    <submittedName>
        <fullName evidence="2">Maleylpyruvate isomerase family mycothiol-dependent enzyme</fullName>
    </submittedName>
</protein>
<feature type="domain" description="Mycothiol-dependent maleylpyruvate isomerase metal-binding" evidence="1">
    <location>
        <begin position="10"/>
        <end position="111"/>
    </location>
</feature>
<dbReference type="RefSeq" id="WP_163825271.1">
    <property type="nucleotide sequence ID" value="NZ_JAAGUY010000014.1"/>
</dbReference>
<dbReference type="NCBIfam" id="TIGR03083">
    <property type="entry name" value="maleylpyruvate isomerase family mycothiol-dependent enzyme"/>
    <property type="match status" value="1"/>
</dbReference>
<keyword evidence="2" id="KW-0413">Isomerase</keyword>
<keyword evidence="2" id="KW-0670">Pyruvate</keyword>
<comment type="caution">
    <text evidence="2">The sequence shown here is derived from an EMBL/GenBank/DDBJ whole genome shotgun (WGS) entry which is preliminary data.</text>
</comment>
<dbReference type="EMBL" id="JAAGUZ010000019">
    <property type="protein sequence ID" value="NEW44576.1"/>
    <property type="molecule type" value="Genomic_DNA"/>
</dbReference>
<organism evidence="2 3">
    <name type="scientific">Nocardia cyriacigeorgica</name>
    <dbReference type="NCBI Taxonomy" id="135487"/>
    <lineage>
        <taxon>Bacteria</taxon>
        <taxon>Bacillati</taxon>
        <taxon>Actinomycetota</taxon>
        <taxon>Actinomycetes</taxon>
        <taxon>Mycobacteriales</taxon>
        <taxon>Nocardiaceae</taxon>
        <taxon>Nocardia</taxon>
    </lineage>
</organism>
<sequence>MDRDQILMWLRAERLAFADFLDELSEDEWARDSLCAGWTVHDVLAHLTSPDAVRDTVVGLIRARGNWDRMTAEMARGRSARFTPTELIAQLRESAGSSRRAPGAAPADPLVDIIVHEQDIARPLGRSRHTPPERVVAALDHVLASRFYGARQRLAGMRLTATDVEWAYGTGPEQVDAPAIDLLLLATGRDFSRT</sequence>
<dbReference type="Proteomes" id="UP000468928">
    <property type="component" value="Unassembled WGS sequence"/>
</dbReference>
<evidence type="ECO:0000259" key="1">
    <source>
        <dbReference type="Pfam" id="PF11716"/>
    </source>
</evidence>
<reference evidence="2 3" key="1">
    <citation type="submission" date="2020-01" db="EMBL/GenBank/DDBJ databases">
        <title>Genetics and antimicrobial susceptibilities of Nocardia species isolated from the soil; a comparison with species isolated from humans.</title>
        <authorList>
            <person name="Carrasco G."/>
            <person name="Monzon S."/>
            <person name="Sansegundo M."/>
            <person name="Garcia E."/>
            <person name="Garrido N."/>
            <person name="Medina M.J."/>
            <person name="Villalon P."/>
            <person name="Ramirez-Arocha A.C."/>
            <person name="Jimenez P."/>
            <person name="Cuesta I."/>
            <person name="Valdezate S."/>
        </authorList>
    </citation>
    <scope>NUCLEOTIDE SEQUENCE [LARGE SCALE GENOMIC DNA]</scope>
    <source>
        <strain evidence="2 3">CNM20110639</strain>
    </source>
</reference>
<evidence type="ECO:0000313" key="3">
    <source>
        <dbReference type="Proteomes" id="UP000468928"/>
    </source>
</evidence>
<dbReference type="InterPro" id="IPR034660">
    <property type="entry name" value="DinB/YfiT-like"/>
</dbReference>
<dbReference type="Gene3D" id="1.20.120.450">
    <property type="entry name" value="dinb family like domain"/>
    <property type="match status" value="1"/>
</dbReference>